<dbReference type="InterPro" id="IPR045865">
    <property type="entry name" value="ACT-like_dom_sf"/>
</dbReference>
<comment type="catalytic activity">
    <reaction evidence="1 11">
        <text>L-threonine = 2-oxobutanoate + NH4(+)</text>
        <dbReference type="Rhea" id="RHEA:22108"/>
        <dbReference type="ChEBI" id="CHEBI:16763"/>
        <dbReference type="ChEBI" id="CHEBI:28938"/>
        <dbReference type="ChEBI" id="CHEBI:57926"/>
        <dbReference type="EC" id="4.3.1.19"/>
    </reaction>
</comment>
<feature type="domain" description="ACT-like" evidence="13">
    <location>
        <begin position="415"/>
        <end position="487"/>
    </location>
</feature>
<feature type="region of interest" description="Disordered" evidence="12">
    <location>
        <begin position="18"/>
        <end position="62"/>
    </location>
</feature>
<dbReference type="InterPro" id="IPR038110">
    <property type="entry name" value="TD_ACT-like_sf"/>
</dbReference>
<evidence type="ECO:0000256" key="8">
    <source>
        <dbReference type="ARBA" id="ARBA00022898"/>
    </source>
</evidence>
<keyword evidence="8 11" id="KW-0663">Pyridoxal phosphate</keyword>
<evidence type="ECO:0000256" key="11">
    <source>
        <dbReference type="RuleBase" id="RU362012"/>
    </source>
</evidence>
<comment type="similarity">
    <text evidence="4 11">Belongs to the serine/threonine dehydratase family.</text>
</comment>
<evidence type="ECO:0000313" key="15">
    <source>
        <dbReference type="Proteomes" id="UP001362899"/>
    </source>
</evidence>
<keyword evidence="9 11" id="KW-0456">Lyase</keyword>
<dbReference type="GO" id="GO:0006567">
    <property type="term" value="P:L-threonine catabolic process"/>
    <property type="evidence" value="ECO:0007669"/>
    <property type="project" value="TreeGrafter"/>
</dbReference>
<dbReference type="Gene3D" id="3.40.1020.10">
    <property type="entry name" value="Biosynthetic Threonine Deaminase, Domain 3"/>
    <property type="match status" value="1"/>
</dbReference>
<dbReference type="AlphaFoldDB" id="A0AAV5RMR3"/>
<keyword evidence="6 11" id="KW-0412">Isoleucine biosynthesis</keyword>
<dbReference type="EMBL" id="BTGC01000008">
    <property type="protein sequence ID" value="GMM52547.1"/>
    <property type="molecule type" value="Genomic_DNA"/>
</dbReference>
<evidence type="ECO:0000256" key="10">
    <source>
        <dbReference type="ARBA" id="ARBA00023304"/>
    </source>
</evidence>
<reference evidence="14 15" key="1">
    <citation type="journal article" date="2023" name="Elife">
        <title>Identification of key yeast species and microbe-microbe interactions impacting larval growth of Drosophila in the wild.</title>
        <authorList>
            <person name="Mure A."/>
            <person name="Sugiura Y."/>
            <person name="Maeda R."/>
            <person name="Honda K."/>
            <person name="Sakurai N."/>
            <person name="Takahashi Y."/>
            <person name="Watada M."/>
            <person name="Katoh T."/>
            <person name="Gotoh A."/>
            <person name="Gotoh Y."/>
            <person name="Taniguchi I."/>
            <person name="Nakamura K."/>
            <person name="Hayashi T."/>
            <person name="Katayama T."/>
            <person name="Uemura T."/>
            <person name="Hattori Y."/>
        </authorList>
    </citation>
    <scope>NUCLEOTIDE SEQUENCE [LARGE SCALE GENOMIC DNA]</scope>
    <source>
        <strain evidence="14 15">SB-73</strain>
    </source>
</reference>
<name>A0AAV5RMR3_STABA</name>
<dbReference type="PANTHER" id="PTHR48078">
    <property type="entry name" value="THREONINE DEHYDRATASE, MITOCHONDRIAL-RELATED"/>
    <property type="match status" value="1"/>
</dbReference>
<evidence type="ECO:0000256" key="9">
    <source>
        <dbReference type="ARBA" id="ARBA00023239"/>
    </source>
</evidence>
<comment type="caution">
    <text evidence="14">The sequence shown here is derived from an EMBL/GenBank/DDBJ whole genome shotgun (WGS) entry which is preliminary data.</text>
</comment>
<dbReference type="InterPro" id="IPR005787">
    <property type="entry name" value="Thr_deHydtase_biosynth"/>
</dbReference>
<evidence type="ECO:0000256" key="2">
    <source>
        <dbReference type="ARBA" id="ARBA00001933"/>
    </source>
</evidence>
<dbReference type="PANTHER" id="PTHR48078:SF11">
    <property type="entry name" value="THREONINE DEHYDRATASE, MITOCHONDRIAL"/>
    <property type="match status" value="1"/>
</dbReference>
<keyword evidence="15" id="KW-1185">Reference proteome</keyword>
<evidence type="ECO:0000259" key="13">
    <source>
        <dbReference type="PROSITE" id="PS51672"/>
    </source>
</evidence>
<dbReference type="NCBIfam" id="NF006674">
    <property type="entry name" value="PRK09224.1"/>
    <property type="match status" value="1"/>
</dbReference>
<comment type="cofactor">
    <cofactor evidence="2 11">
        <name>pyridoxal 5'-phosphate</name>
        <dbReference type="ChEBI" id="CHEBI:597326"/>
    </cofactor>
</comment>
<dbReference type="PROSITE" id="PS51672">
    <property type="entry name" value="ACT_LIKE"/>
    <property type="match status" value="2"/>
</dbReference>
<dbReference type="SUPFAM" id="SSF55021">
    <property type="entry name" value="ACT-like"/>
    <property type="match status" value="1"/>
</dbReference>
<dbReference type="GO" id="GO:0003941">
    <property type="term" value="F:L-serine ammonia-lyase activity"/>
    <property type="evidence" value="ECO:0007669"/>
    <property type="project" value="TreeGrafter"/>
</dbReference>
<evidence type="ECO:0000313" key="14">
    <source>
        <dbReference type="EMBL" id="GMM52547.1"/>
    </source>
</evidence>
<dbReference type="InterPro" id="IPR001926">
    <property type="entry name" value="TrpB-like_PALP"/>
</dbReference>
<evidence type="ECO:0000256" key="5">
    <source>
        <dbReference type="ARBA" id="ARBA00022605"/>
    </source>
</evidence>
<dbReference type="Gene3D" id="3.40.50.1100">
    <property type="match status" value="2"/>
</dbReference>
<dbReference type="CDD" id="cd01562">
    <property type="entry name" value="Thr-dehyd"/>
    <property type="match status" value="1"/>
</dbReference>
<dbReference type="Proteomes" id="UP001362899">
    <property type="component" value="Unassembled WGS sequence"/>
</dbReference>
<sequence>MLSLPKLTSRAGYVRSVRSISSTSSNRVTSSTSSTRLPRSLSSTRLPRSTKSSRSSRSSSSIASVRSFSSARRCCDLYKDEHGNPDYLRMILLSRVYGAIKETPLDVAPRISTQSNATIKLKREDKLPFFSFKLRGAYNRMAYLTPEEKAKGIITASAGNHAQGVAYSASVLKVPATVVMPMPTPSIKWENVRRLGAKVVLHGRTFDEAKAECARLQEEQGLTYIPPFDDPYVIAGQGTIGKEITQQTDISKLKAVFCPIGGGGLISGIAVYLKRVAPHVRIIGVETHDADAMKRSLEAGERVVLKDIGLFADGTAVSQVGVENFRLAQKYVDEIVLVSTDEICASINDIYTDFRSITEPSGALSLAGAQKWLRMHPEAQGMENEYCAIMSGANVNLDRLRFVSERSRLGAGRETFFIVEMPEKPGAFAKLINTLAPRTITEFSYRYNRTHKSARVYISFEVDSRDEIPAIMDAIGSAGMTAHDLSDNSLAKGHARYMVGGTPGLTDEHVYRFEFPERPGALVNFLKHMQMDWNVSLFHYRNAGSDVAHILVGIQVPKGKDSELQEFLDTIGYRSFNENNNLAYRLCLK</sequence>
<evidence type="ECO:0000256" key="12">
    <source>
        <dbReference type="SAM" id="MobiDB-lite"/>
    </source>
</evidence>
<dbReference type="InterPro" id="IPR050147">
    <property type="entry name" value="Ser/Thr_Dehydratase"/>
</dbReference>
<evidence type="ECO:0000256" key="4">
    <source>
        <dbReference type="ARBA" id="ARBA00010869"/>
    </source>
</evidence>
<evidence type="ECO:0000256" key="3">
    <source>
        <dbReference type="ARBA" id="ARBA00004810"/>
    </source>
</evidence>
<keyword evidence="10 11" id="KW-0100">Branched-chain amino acid biosynthesis</keyword>
<dbReference type="SUPFAM" id="SSF53686">
    <property type="entry name" value="Tryptophan synthase beta subunit-like PLP-dependent enzymes"/>
    <property type="match status" value="1"/>
</dbReference>
<dbReference type="GO" id="GO:0006565">
    <property type="term" value="P:L-serine catabolic process"/>
    <property type="evidence" value="ECO:0007669"/>
    <property type="project" value="TreeGrafter"/>
</dbReference>
<proteinExistence type="inferred from homology"/>
<protein>
    <recommendedName>
        <fullName evidence="11">Threonine dehydratase</fullName>
        <ecNumber evidence="11">4.3.1.19</ecNumber>
    </recommendedName>
    <alternativeName>
        <fullName evidence="11">Threonine deaminase</fullName>
    </alternativeName>
</protein>
<evidence type="ECO:0000256" key="1">
    <source>
        <dbReference type="ARBA" id="ARBA00001274"/>
    </source>
</evidence>
<gene>
    <name evidence="14" type="ORF">DASB73_035100</name>
</gene>
<dbReference type="FunFam" id="3.40.50.1100:FF:000008">
    <property type="entry name" value="L-threonine dehydratase"/>
    <property type="match status" value="1"/>
</dbReference>
<dbReference type="NCBIfam" id="TIGR01124">
    <property type="entry name" value="ilvA_2Cterm"/>
    <property type="match status" value="1"/>
</dbReference>
<dbReference type="Pfam" id="PF00585">
    <property type="entry name" value="Thr_dehydrat_C"/>
    <property type="match status" value="2"/>
</dbReference>
<dbReference type="Pfam" id="PF00291">
    <property type="entry name" value="PALP"/>
    <property type="match status" value="1"/>
</dbReference>
<dbReference type="CDD" id="cd04907">
    <property type="entry name" value="ACT_ThrD-I_2"/>
    <property type="match status" value="1"/>
</dbReference>
<keyword evidence="7" id="KW-0677">Repeat</keyword>
<evidence type="ECO:0000256" key="6">
    <source>
        <dbReference type="ARBA" id="ARBA00022624"/>
    </source>
</evidence>
<keyword evidence="5 11" id="KW-0028">Amino-acid biosynthesis</keyword>
<evidence type="ECO:0000256" key="7">
    <source>
        <dbReference type="ARBA" id="ARBA00022737"/>
    </source>
</evidence>
<dbReference type="GO" id="GO:0009097">
    <property type="term" value="P:isoleucine biosynthetic process"/>
    <property type="evidence" value="ECO:0007669"/>
    <property type="project" value="UniProtKB-UniRule"/>
</dbReference>
<dbReference type="InterPro" id="IPR001721">
    <property type="entry name" value="TD_ACT-like"/>
</dbReference>
<accession>A0AAV5RMR3</accession>
<dbReference type="EC" id="4.3.1.19" evidence="11"/>
<dbReference type="GO" id="GO:0004794">
    <property type="term" value="F:threonine deaminase activity"/>
    <property type="evidence" value="ECO:0007669"/>
    <property type="project" value="UniProtKB-UniRule"/>
</dbReference>
<organism evidence="14 15">
    <name type="scientific">Starmerella bacillaris</name>
    <name type="common">Yeast</name>
    <name type="synonym">Candida zemplinina</name>
    <dbReference type="NCBI Taxonomy" id="1247836"/>
    <lineage>
        <taxon>Eukaryota</taxon>
        <taxon>Fungi</taxon>
        <taxon>Dikarya</taxon>
        <taxon>Ascomycota</taxon>
        <taxon>Saccharomycotina</taxon>
        <taxon>Dipodascomycetes</taxon>
        <taxon>Dipodascales</taxon>
        <taxon>Trichomonascaceae</taxon>
        <taxon>Starmerella</taxon>
    </lineage>
</organism>
<comment type="pathway">
    <text evidence="3 11">Amino-acid biosynthesis; L-isoleucine biosynthesis; 2-oxobutanoate from L-threonine: step 1/1.</text>
</comment>
<dbReference type="InterPro" id="IPR036052">
    <property type="entry name" value="TrpB-like_PALP_sf"/>
</dbReference>
<feature type="domain" description="ACT-like" evidence="13">
    <location>
        <begin position="509"/>
        <end position="580"/>
    </location>
</feature>